<reference evidence="8 9" key="1">
    <citation type="submission" date="2018-11" db="EMBL/GenBank/DDBJ databases">
        <title>Genomes From Bacteria Associated with the Canine Oral Cavity: a Test Case for Automated Genome-Based Taxonomic Assignment.</title>
        <authorList>
            <person name="Coil D.A."/>
            <person name="Jospin G."/>
            <person name="Darling A.E."/>
            <person name="Wallis C."/>
            <person name="Davis I.J."/>
            <person name="Harris S."/>
            <person name="Eisen J.A."/>
            <person name="Holcombe L.J."/>
            <person name="O'Flynn C."/>
        </authorList>
    </citation>
    <scope>NUCLEOTIDE SEQUENCE [LARGE SCALE GENOMIC DNA]</scope>
    <source>
        <strain evidence="8 9">OH770</strain>
    </source>
</reference>
<dbReference type="Proteomes" id="UP000280444">
    <property type="component" value="Unassembled WGS sequence"/>
</dbReference>
<feature type="transmembrane region" description="Helical" evidence="7">
    <location>
        <begin position="434"/>
        <end position="455"/>
    </location>
</feature>
<gene>
    <name evidence="8" type="ORF">EII11_04540</name>
</gene>
<dbReference type="EMBL" id="RQZF01000003">
    <property type="protein sequence ID" value="RRC95548.1"/>
    <property type="molecule type" value="Genomic_DNA"/>
</dbReference>
<evidence type="ECO:0000256" key="7">
    <source>
        <dbReference type="SAM" id="Phobius"/>
    </source>
</evidence>
<name>A0A3P1SEH4_9ACTO</name>
<organism evidence="8 9">
    <name type="scientific">Schaalia canis</name>
    <dbReference type="NCBI Taxonomy" id="100469"/>
    <lineage>
        <taxon>Bacteria</taxon>
        <taxon>Bacillati</taxon>
        <taxon>Actinomycetota</taxon>
        <taxon>Actinomycetes</taxon>
        <taxon>Actinomycetales</taxon>
        <taxon>Actinomycetaceae</taxon>
        <taxon>Schaalia</taxon>
    </lineage>
</organism>
<feature type="transmembrane region" description="Helical" evidence="7">
    <location>
        <begin position="149"/>
        <end position="172"/>
    </location>
</feature>
<dbReference type="Pfam" id="PF01943">
    <property type="entry name" value="Polysacc_synt"/>
    <property type="match status" value="1"/>
</dbReference>
<feature type="transmembrane region" description="Helical" evidence="7">
    <location>
        <begin position="70"/>
        <end position="89"/>
    </location>
</feature>
<keyword evidence="9" id="KW-1185">Reference proteome</keyword>
<feature type="transmembrane region" description="Helical" evidence="7">
    <location>
        <begin position="39"/>
        <end position="64"/>
    </location>
</feature>
<feature type="transmembrane region" description="Helical" evidence="7">
    <location>
        <begin position="409"/>
        <end position="428"/>
    </location>
</feature>
<evidence type="ECO:0000256" key="2">
    <source>
        <dbReference type="ARBA" id="ARBA00022475"/>
    </source>
</evidence>
<comment type="subcellular location">
    <subcellularLocation>
        <location evidence="1">Cell membrane</location>
        <topology evidence="1">Multi-pass membrane protein</topology>
    </subcellularLocation>
</comment>
<keyword evidence="3 7" id="KW-0812">Transmembrane</keyword>
<dbReference type="OrthoDB" id="3246908at2"/>
<feature type="transmembrane region" description="Helical" evidence="7">
    <location>
        <begin position="300"/>
        <end position="319"/>
    </location>
</feature>
<keyword evidence="5 7" id="KW-0472">Membrane</keyword>
<keyword evidence="2" id="KW-1003">Cell membrane</keyword>
<evidence type="ECO:0000313" key="8">
    <source>
        <dbReference type="EMBL" id="RRC95548.1"/>
    </source>
</evidence>
<feature type="compositionally biased region" description="Polar residues" evidence="6">
    <location>
        <begin position="1"/>
        <end position="14"/>
    </location>
</feature>
<feature type="region of interest" description="Disordered" evidence="6">
    <location>
        <begin position="1"/>
        <end position="31"/>
    </location>
</feature>
<keyword evidence="4 7" id="KW-1133">Transmembrane helix</keyword>
<feature type="transmembrane region" description="Helical" evidence="7">
    <location>
        <begin position="211"/>
        <end position="230"/>
    </location>
</feature>
<evidence type="ECO:0000256" key="6">
    <source>
        <dbReference type="SAM" id="MobiDB-lite"/>
    </source>
</evidence>
<feature type="transmembrane region" description="Helical" evidence="7">
    <location>
        <begin position="373"/>
        <end position="397"/>
    </location>
</feature>
<sequence>MQQPDSPHVNTTPATGRVRENGRPSAPTQARRGLARGGALGFIGAALSAILGFVLTIVLTRMLGREGAGVVMQATGVFGIVLALAKFGLDSTALYLLPRIKSDDPLRIRPMLHFMGALVVTIGCVAAALLYFLVPLIWQGSDLELQRSIQAVAAFIPLGSGALVAAAMMRALGGMKAYVLIHNITLPALRPPAVALAALAGASWAVVTAAWALPLIVTVALSLFVLHTVLRRIEGQSQPLPGEDYGFFPVGEQRRFLVGFAVPRTLSAALEQTLVSVDIVIIGALVGSGAAGVYGGASRFIQAGMIVDSALRLVVAPRFSALLHTGKREELIDTYTTATMWLVLFATPIYLLMALFAPVFMGVLGPDFVDGSIVLVLLSVGAITAFLAGNIHSLLIMSGRSGWAAANKAVVVFVNILGNILLVPVYGIVAAACIWAACMVLDALMAAIEVSLFLGVPVPLTAALGPLLLNLCVVGLPSALIASINGPTVGAFFVAICVSIIGFFVACVMFRERLRLSGLILLKNPPN</sequence>
<feature type="transmembrane region" description="Helical" evidence="7">
    <location>
        <begin position="467"/>
        <end position="484"/>
    </location>
</feature>
<protein>
    <submittedName>
        <fullName evidence="8">Flippase</fullName>
    </submittedName>
</protein>
<feature type="transmembrane region" description="Helical" evidence="7">
    <location>
        <begin position="184"/>
        <end position="205"/>
    </location>
</feature>
<evidence type="ECO:0000313" key="9">
    <source>
        <dbReference type="Proteomes" id="UP000280444"/>
    </source>
</evidence>
<dbReference type="InterPro" id="IPR002797">
    <property type="entry name" value="Polysacc_synth"/>
</dbReference>
<accession>A0A3P1SEH4</accession>
<dbReference type="AlphaFoldDB" id="A0A3P1SEH4"/>
<dbReference type="GO" id="GO:0005886">
    <property type="term" value="C:plasma membrane"/>
    <property type="evidence" value="ECO:0007669"/>
    <property type="project" value="UniProtKB-SubCell"/>
</dbReference>
<feature type="transmembrane region" description="Helical" evidence="7">
    <location>
        <begin position="490"/>
        <end position="510"/>
    </location>
</feature>
<evidence type="ECO:0000256" key="5">
    <source>
        <dbReference type="ARBA" id="ARBA00023136"/>
    </source>
</evidence>
<comment type="caution">
    <text evidence="8">The sequence shown here is derived from an EMBL/GenBank/DDBJ whole genome shotgun (WGS) entry which is preliminary data.</text>
</comment>
<feature type="transmembrane region" description="Helical" evidence="7">
    <location>
        <begin position="274"/>
        <end position="294"/>
    </location>
</feature>
<proteinExistence type="predicted"/>
<evidence type="ECO:0000256" key="1">
    <source>
        <dbReference type="ARBA" id="ARBA00004651"/>
    </source>
</evidence>
<dbReference type="InterPro" id="IPR050833">
    <property type="entry name" value="Poly_Biosynth_Transport"/>
</dbReference>
<dbReference type="PANTHER" id="PTHR30250:SF11">
    <property type="entry name" value="O-ANTIGEN TRANSPORTER-RELATED"/>
    <property type="match status" value="1"/>
</dbReference>
<dbReference type="RefSeq" id="WP_124869250.1">
    <property type="nucleotide sequence ID" value="NZ_RQZF01000003.1"/>
</dbReference>
<evidence type="ECO:0000256" key="3">
    <source>
        <dbReference type="ARBA" id="ARBA00022692"/>
    </source>
</evidence>
<feature type="transmembrane region" description="Helical" evidence="7">
    <location>
        <begin position="340"/>
        <end position="361"/>
    </location>
</feature>
<dbReference type="PANTHER" id="PTHR30250">
    <property type="entry name" value="PST FAMILY PREDICTED COLANIC ACID TRANSPORTER"/>
    <property type="match status" value="1"/>
</dbReference>
<feature type="transmembrane region" description="Helical" evidence="7">
    <location>
        <begin position="110"/>
        <end position="137"/>
    </location>
</feature>
<evidence type="ECO:0000256" key="4">
    <source>
        <dbReference type="ARBA" id="ARBA00022989"/>
    </source>
</evidence>